<evidence type="ECO:0000313" key="3">
    <source>
        <dbReference type="Proteomes" id="UP001634007"/>
    </source>
</evidence>
<reference evidence="2 3" key="1">
    <citation type="submission" date="2024-11" db="EMBL/GenBank/DDBJ databases">
        <title>Chromosome-level genome assembly of Eucalyptus globulus Labill. provides insights into its genome evolution.</title>
        <authorList>
            <person name="Li X."/>
        </authorList>
    </citation>
    <scope>NUCLEOTIDE SEQUENCE [LARGE SCALE GENOMIC DNA]</scope>
    <source>
        <strain evidence="2">CL2024</strain>
        <tissue evidence="2">Fresh tender leaves</tissue>
    </source>
</reference>
<comment type="caution">
    <text evidence="2">The sequence shown here is derived from an EMBL/GenBank/DDBJ whole genome shotgun (WGS) entry which is preliminary data.</text>
</comment>
<feature type="region of interest" description="Disordered" evidence="1">
    <location>
        <begin position="45"/>
        <end position="71"/>
    </location>
</feature>
<dbReference type="AlphaFoldDB" id="A0ABD3J1I4"/>
<dbReference type="EMBL" id="JBJKBG010000010">
    <property type="protein sequence ID" value="KAL3719782.1"/>
    <property type="molecule type" value="Genomic_DNA"/>
</dbReference>
<sequence>PKPGVATLALCLSEDAVAARAIARLPRLRLLPPRRLSLLQICPLQQPPHDSRSRSTAAGLRARHHRDPWRQ</sequence>
<keyword evidence="3" id="KW-1185">Reference proteome</keyword>
<gene>
    <name evidence="2" type="ORF">ACJRO7_004718</name>
</gene>
<evidence type="ECO:0000256" key="1">
    <source>
        <dbReference type="SAM" id="MobiDB-lite"/>
    </source>
</evidence>
<feature type="non-terminal residue" evidence="2">
    <location>
        <position position="1"/>
    </location>
</feature>
<dbReference type="Proteomes" id="UP001634007">
    <property type="component" value="Unassembled WGS sequence"/>
</dbReference>
<protein>
    <submittedName>
        <fullName evidence="2">Uncharacterized protein</fullName>
    </submittedName>
</protein>
<proteinExistence type="predicted"/>
<organism evidence="2 3">
    <name type="scientific">Eucalyptus globulus</name>
    <name type="common">Tasmanian blue gum</name>
    <dbReference type="NCBI Taxonomy" id="34317"/>
    <lineage>
        <taxon>Eukaryota</taxon>
        <taxon>Viridiplantae</taxon>
        <taxon>Streptophyta</taxon>
        <taxon>Embryophyta</taxon>
        <taxon>Tracheophyta</taxon>
        <taxon>Spermatophyta</taxon>
        <taxon>Magnoliopsida</taxon>
        <taxon>eudicotyledons</taxon>
        <taxon>Gunneridae</taxon>
        <taxon>Pentapetalae</taxon>
        <taxon>rosids</taxon>
        <taxon>malvids</taxon>
        <taxon>Myrtales</taxon>
        <taxon>Myrtaceae</taxon>
        <taxon>Myrtoideae</taxon>
        <taxon>Eucalypteae</taxon>
        <taxon>Eucalyptus</taxon>
    </lineage>
</organism>
<evidence type="ECO:0000313" key="2">
    <source>
        <dbReference type="EMBL" id="KAL3719782.1"/>
    </source>
</evidence>
<name>A0ABD3J1I4_EUCGL</name>
<feature type="compositionally biased region" description="Basic residues" evidence="1">
    <location>
        <begin position="61"/>
        <end position="71"/>
    </location>
</feature>
<accession>A0ABD3J1I4</accession>